<dbReference type="EMBL" id="VRZA01000002">
    <property type="protein sequence ID" value="TXS95409.1"/>
    <property type="molecule type" value="Genomic_DNA"/>
</dbReference>
<name>A0A5C9A5U5_9GAMM</name>
<protein>
    <submittedName>
        <fullName evidence="1">Uncharacterized protein</fullName>
    </submittedName>
</protein>
<sequence length="420" mass="46766">MPLTRRLRVWLIIAIGLYALLVGVGQSYAVDVFVRQLQQELAASFPIRLAYMMPSWEESSFSWTGVAEDVDRDLADLPLARPGPLAHCSARVTRVQGQDTAEAAAGDRVLSFEWQQADETRSLQVAVSCQRNWPFLLLGQGALVALFTAFCLALPRPPSTRQRRYRKSLMQLGIPRGQATRCVRGVDALSDLQVSVLNSLLGRVQTAEFGLLSAMFDWVGSAKVAALEPGDLRWFELALEQDEGEGLAAWESALQVARSPAELVFCPAESTVRIHGLAVKLPVTPFIYYYWYAMRRLRDGAGEGGGWFTNPASNRSDREHAGELVELMEAHQGHGKATRDLREKGLRSKILDQNRSKVKEHLASLLGEALAGDYLFEMERDPRTARFRYRIATDPRHIRVESTPECTPEGLGEIGETDLE</sequence>
<dbReference type="RefSeq" id="WP_148067320.1">
    <property type="nucleotide sequence ID" value="NZ_VRZA01000002.1"/>
</dbReference>
<proteinExistence type="predicted"/>
<dbReference type="AlphaFoldDB" id="A0A5C9A5U5"/>
<evidence type="ECO:0000313" key="2">
    <source>
        <dbReference type="Proteomes" id="UP000321039"/>
    </source>
</evidence>
<evidence type="ECO:0000313" key="1">
    <source>
        <dbReference type="EMBL" id="TXS95409.1"/>
    </source>
</evidence>
<accession>A0A5C9A5U5</accession>
<reference evidence="1 2" key="1">
    <citation type="submission" date="2019-08" db="EMBL/GenBank/DDBJ databases">
        <title>Parahaliea maris sp. nov., isolated from the surface seawater.</title>
        <authorList>
            <person name="Liu Y."/>
        </authorList>
    </citation>
    <scope>NUCLEOTIDE SEQUENCE [LARGE SCALE GENOMIC DNA]</scope>
    <source>
        <strain evidence="1 2">HSLHS9</strain>
    </source>
</reference>
<comment type="caution">
    <text evidence="1">The sequence shown here is derived from an EMBL/GenBank/DDBJ whole genome shotgun (WGS) entry which is preliminary data.</text>
</comment>
<keyword evidence="2" id="KW-1185">Reference proteome</keyword>
<gene>
    <name evidence="1" type="ORF">FV139_05850</name>
</gene>
<organism evidence="1 2">
    <name type="scientific">Parahaliea maris</name>
    <dbReference type="NCBI Taxonomy" id="2716870"/>
    <lineage>
        <taxon>Bacteria</taxon>
        <taxon>Pseudomonadati</taxon>
        <taxon>Pseudomonadota</taxon>
        <taxon>Gammaproteobacteria</taxon>
        <taxon>Cellvibrionales</taxon>
        <taxon>Halieaceae</taxon>
        <taxon>Parahaliea</taxon>
    </lineage>
</organism>
<dbReference type="Proteomes" id="UP000321039">
    <property type="component" value="Unassembled WGS sequence"/>
</dbReference>